<dbReference type="NCBIfam" id="NF045622">
    <property type="entry name" value="Npun_F5560_fam"/>
    <property type="match status" value="1"/>
</dbReference>
<dbReference type="InterPro" id="IPR054639">
    <property type="entry name" value="Npun_F5560-like"/>
</dbReference>
<comment type="caution">
    <text evidence="3">The sequence shown here is derived from an EMBL/GenBank/DDBJ whole genome shotgun (WGS) entry which is preliminary data.</text>
</comment>
<proteinExistence type="predicted"/>
<dbReference type="Proteomes" id="UP000715781">
    <property type="component" value="Unassembled WGS sequence"/>
</dbReference>
<organism evidence="3 4">
    <name type="scientific">Mojavia pulchra JT2-VF2</name>
    <dbReference type="NCBI Taxonomy" id="287848"/>
    <lineage>
        <taxon>Bacteria</taxon>
        <taxon>Bacillati</taxon>
        <taxon>Cyanobacteriota</taxon>
        <taxon>Cyanophyceae</taxon>
        <taxon>Nostocales</taxon>
        <taxon>Nostocaceae</taxon>
    </lineage>
</organism>
<name>A0A951Q307_9NOST</name>
<keyword evidence="1" id="KW-0175">Coiled coil</keyword>
<evidence type="ECO:0008006" key="5">
    <source>
        <dbReference type="Google" id="ProtNLM"/>
    </source>
</evidence>
<reference evidence="3" key="2">
    <citation type="journal article" date="2022" name="Microbiol. Resour. Announc.">
        <title>Metagenome Sequencing to Explore Phylogenomics of Terrestrial Cyanobacteria.</title>
        <authorList>
            <person name="Ward R.D."/>
            <person name="Stajich J.E."/>
            <person name="Johansen J.R."/>
            <person name="Huntemann M."/>
            <person name="Clum A."/>
            <person name="Foster B."/>
            <person name="Foster B."/>
            <person name="Roux S."/>
            <person name="Palaniappan K."/>
            <person name="Varghese N."/>
            <person name="Mukherjee S."/>
            <person name="Reddy T.B.K."/>
            <person name="Daum C."/>
            <person name="Copeland A."/>
            <person name="Chen I.A."/>
            <person name="Ivanova N.N."/>
            <person name="Kyrpides N.C."/>
            <person name="Shapiro N."/>
            <person name="Eloe-Fadrosh E.A."/>
            <person name="Pietrasiak N."/>
        </authorList>
    </citation>
    <scope>NUCLEOTIDE SEQUENCE</scope>
    <source>
        <strain evidence="3">JT2-VF2</strain>
    </source>
</reference>
<dbReference type="EMBL" id="JAHHHN010000014">
    <property type="protein sequence ID" value="MBW4563532.1"/>
    <property type="molecule type" value="Genomic_DNA"/>
</dbReference>
<protein>
    <recommendedName>
        <fullName evidence="5">Basic region leucine zipper</fullName>
    </recommendedName>
</protein>
<feature type="coiled-coil region" evidence="1">
    <location>
        <begin position="19"/>
        <end position="84"/>
    </location>
</feature>
<gene>
    <name evidence="3" type="ORF">KME32_20790</name>
</gene>
<feature type="region of interest" description="Disordered" evidence="2">
    <location>
        <begin position="165"/>
        <end position="189"/>
    </location>
</feature>
<accession>A0A951Q307</accession>
<dbReference type="AlphaFoldDB" id="A0A951Q307"/>
<evidence type="ECO:0000313" key="3">
    <source>
        <dbReference type="EMBL" id="MBW4563532.1"/>
    </source>
</evidence>
<dbReference type="Gene3D" id="1.10.287.1490">
    <property type="match status" value="1"/>
</dbReference>
<sequence>MSQSDISNTSNIQALSTEVSQLRQELQLRDQLVQQLSQELFRLVKGNTNFMPQRSESEQDLIQLQALREQLQAVEQQVTFYQEQITTRDTEIYQLRQSVQELADRSRMLEQVVQELPQIYRRKFEERMTPVREKVAMLQRENRQLQAELQSVSYRLALKTRNASHSGIDLPNFPRPASEQNNISAVPNT</sequence>
<reference evidence="3" key="1">
    <citation type="submission" date="2021-05" db="EMBL/GenBank/DDBJ databases">
        <authorList>
            <person name="Pietrasiak N."/>
            <person name="Ward R."/>
            <person name="Stajich J.E."/>
            <person name="Kurbessoian T."/>
        </authorList>
    </citation>
    <scope>NUCLEOTIDE SEQUENCE</scope>
    <source>
        <strain evidence="3">JT2-VF2</strain>
    </source>
</reference>
<feature type="compositionally biased region" description="Polar residues" evidence="2">
    <location>
        <begin position="178"/>
        <end position="189"/>
    </location>
</feature>
<evidence type="ECO:0000256" key="2">
    <source>
        <dbReference type="SAM" id="MobiDB-lite"/>
    </source>
</evidence>
<evidence type="ECO:0000313" key="4">
    <source>
        <dbReference type="Proteomes" id="UP000715781"/>
    </source>
</evidence>
<evidence type="ECO:0000256" key="1">
    <source>
        <dbReference type="SAM" id="Coils"/>
    </source>
</evidence>